<feature type="transmembrane region" description="Helical" evidence="1">
    <location>
        <begin position="303"/>
        <end position="321"/>
    </location>
</feature>
<name>A0A1F6B1V4_9BACT</name>
<feature type="transmembrane region" description="Helical" evidence="1">
    <location>
        <begin position="279"/>
        <end position="296"/>
    </location>
</feature>
<comment type="caution">
    <text evidence="2">The sequence shown here is derived from an EMBL/GenBank/DDBJ whole genome shotgun (WGS) entry which is preliminary data.</text>
</comment>
<reference evidence="2 3" key="1">
    <citation type="journal article" date="2016" name="Nat. Commun.">
        <title>Thousands of microbial genomes shed light on interconnected biogeochemical processes in an aquifer system.</title>
        <authorList>
            <person name="Anantharaman K."/>
            <person name="Brown C.T."/>
            <person name="Hug L.A."/>
            <person name="Sharon I."/>
            <person name="Castelle C.J."/>
            <person name="Probst A.J."/>
            <person name="Thomas B.C."/>
            <person name="Singh A."/>
            <person name="Wilkins M.J."/>
            <person name="Karaoz U."/>
            <person name="Brodie E.L."/>
            <person name="Williams K.H."/>
            <person name="Hubbard S.S."/>
            <person name="Banfield J.F."/>
        </authorList>
    </citation>
    <scope>NUCLEOTIDE SEQUENCE [LARGE SCALE GENOMIC DNA]</scope>
</reference>
<feature type="transmembrane region" description="Helical" evidence="1">
    <location>
        <begin position="156"/>
        <end position="174"/>
    </location>
</feature>
<protein>
    <submittedName>
        <fullName evidence="2">Uncharacterized protein</fullName>
    </submittedName>
</protein>
<proteinExistence type="predicted"/>
<feature type="transmembrane region" description="Helical" evidence="1">
    <location>
        <begin position="131"/>
        <end position="149"/>
    </location>
</feature>
<feature type="transmembrane region" description="Helical" evidence="1">
    <location>
        <begin position="359"/>
        <end position="382"/>
    </location>
</feature>
<sequence>MKLTRWLLIVFVIYVLIFFSHALFLQKTVYGDGVFYYSWVRSVVVDRDINFTNEYAHFGVAAPVTPGGLPGNKHPIGVPLFWLPWYTQAHAIIGGIGYELPYQLLIGFISVLAALSGLLLLYRLLAQSFSNTASILATASIAGATNLLFYGAVDPVNSHAVSFFATTVYLSFLFSKDVSPFLTGCALGFCALVRPQDAALVLLAIPVYLNFSFARPGLAKLKSAIAFILGSIIAFSPQLLAWYALYGTAWTSPYLTAGETLRWWSPHFFDVLFSINNGLFLWTPMTLLGFLGLFFWNGKRRGWFIALFLLETATVGAWSIWWQGASYSGRMFVSSLPILALGIASVCTKLQKLHFTPSYYVLFLIGSLSIINLFLIVFYLAVH</sequence>
<gene>
    <name evidence="2" type="ORF">A2973_00035</name>
</gene>
<dbReference type="STRING" id="1798396.A2973_00035"/>
<dbReference type="Proteomes" id="UP000176409">
    <property type="component" value="Unassembled WGS sequence"/>
</dbReference>
<feature type="transmembrane region" description="Helical" evidence="1">
    <location>
        <begin position="104"/>
        <end position="125"/>
    </location>
</feature>
<feature type="transmembrane region" description="Helical" evidence="1">
    <location>
        <begin position="327"/>
        <end position="347"/>
    </location>
</feature>
<accession>A0A1F6B1V4</accession>
<evidence type="ECO:0000256" key="1">
    <source>
        <dbReference type="SAM" id="Phobius"/>
    </source>
</evidence>
<evidence type="ECO:0000313" key="2">
    <source>
        <dbReference type="EMBL" id="OGG30783.1"/>
    </source>
</evidence>
<feature type="transmembrane region" description="Helical" evidence="1">
    <location>
        <begin position="6"/>
        <end position="25"/>
    </location>
</feature>
<keyword evidence="1" id="KW-1133">Transmembrane helix</keyword>
<keyword evidence="1" id="KW-0812">Transmembrane</keyword>
<evidence type="ECO:0000313" key="3">
    <source>
        <dbReference type="Proteomes" id="UP000176409"/>
    </source>
</evidence>
<keyword evidence="1" id="KW-0472">Membrane</keyword>
<feature type="transmembrane region" description="Helical" evidence="1">
    <location>
        <begin position="223"/>
        <end position="245"/>
    </location>
</feature>
<organism evidence="2 3">
    <name type="scientific">Candidatus Gottesmanbacteria bacterium RIFCSPLOWO2_01_FULL_49_10</name>
    <dbReference type="NCBI Taxonomy" id="1798396"/>
    <lineage>
        <taxon>Bacteria</taxon>
        <taxon>Candidatus Gottesmaniibacteriota</taxon>
    </lineage>
</organism>
<dbReference type="EMBL" id="MFJZ01000002">
    <property type="protein sequence ID" value="OGG30783.1"/>
    <property type="molecule type" value="Genomic_DNA"/>
</dbReference>
<feature type="transmembrane region" description="Helical" evidence="1">
    <location>
        <begin position="186"/>
        <end position="211"/>
    </location>
</feature>
<dbReference type="AlphaFoldDB" id="A0A1F6B1V4"/>